<evidence type="ECO:0000313" key="4">
    <source>
        <dbReference type="Proteomes" id="UP000193427"/>
    </source>
</evidence>
<feature type="transmembrane region" description="Helical" evidence="2">
    <location>
        <begin position="216"/>
        <end position="237"/>
    </location>
</feature>
<evidence type="ECO:0000256" key="2">
    <source>
        <dbReference type="SAM" id="Phobius"/>
    </source>
</evidence>
<organism evidence="3 4">
    <name type="scientific">Piscinibacter gummiphilus</name>
    <dbReference type="NCBI Taxonomy" id="946333"/>
    <lineage>
        <taxon>Bacteria</taxon>
        <taxon>Pseudomonadati</taxon>
        <taxon>Pseudomonadota</taxon>
        <taxon>Betaproteobacteria</taxon>
        <taxon>Burkholderiales</taxon>
        <taxon>Sphaerotilaceae</taxon>
        <taxon>Piscinibacter</taxon>
    </lineage>
</organism>
<dbReference type="OrthoDB" id="3652574at2"/>
<proteinExistence type="predicted"/>
<keyword evidence="4" id="KW-1185">Reference proteome</keyword>
<dbReference type="AlphaFoldDB" id="A0A1W6LEK5"/>
<feature type="transmembrane region" description="Helical" evidence="2">
    <location>
        <begin position="183"/>
        <end position="204"/>
    </location>
</feature>
<dbReference type="EMBL" id="CP015118">
    <property type="protein sequence ID" value="ARN22670.1"/>
    <property type="molecule type" value="Genomic_DNA"/>
</dbReference>
<keyword evidence="2" id="KW-1133">Transmembrane helix</keyword>
<feature type="region of interest" description="Disordered" evidence="1">
    <location>
        <begin position="250"/>
        <end position="284"/>
    </location>
</feature>
<reference evidence="3 4" key="1">
    <citation type="submission" date="2016-04" db="EMBL/GenBank/DDBJ databases">
        <title>Complete genome sequence of natural rubber-degrading, novel Gram-negative bacterium, Rhizobacter gummiphilus strain NS21.</title>
        <authorList>
            <person name="Tabata M."/>
            <person name="Kasai D."/>
            <person name="Fukuda M."/>
        </authorList>
    </citation>
    <scope>NUCLEOTIDE SEQUENCE [LARGE SCALE GENOMIC DNA]</scope>
    <source>
        <strain evidence="3 4">NS21</strain>
    </source>
</reference>
<keyword evidence="2" id="KW-0812">Transmembrane</keyword>
<evidence type="ECO:0000313" key="3">
    <source>
        <dbReference type="EMBL" id="ARN22670.1"/>
    </source>
</evidence>
<feature type="compositionally biased region" description="Gly residues" evidence="1">
    <location>
        <begin position="259"/>
        <end position="273"/>
    </location>
</feature>
<accession>A0A1W6LEK5</accession>
<dbReference type="Proteomes" id="UP000193427">
    <property type="component" value="Chromosome"/>
</dbReference>
<keyword evidence="2" id="KW-0472">Membrane</keyword>
<dbReference type="InterPro" id="IPR045547">
    <property type="entry name" value="bpX6"/>
</dbReference>
<dbReference type="STRING" id="946333.A4W93_23680"/>
<gene>
    <name evidence="3" type="ORF">A4W93_23680</name>
</gene>
<name>A0A1W6LEK5_9BURK</name>
<dbReference type="RefSeq" id="WP_085752974.1">
    <property type="nucleotide sequence ID" value="NZ_BSPR01000018.1"/>
</dbReference>
<evidence type="ECO:0000256" key="1">
    <source>
        <dbReference type="SAM" id="MobiDB-lite"/>
    </source>
</evidence>
<protein>
    <submittedName>
        <fullName evidence="3">Uncharacterized protein</fullName>
    </submittedName>
</protein>
<sequence length="949" mass="102827">MTDVREPVLQGHRPVAGLWLPARRFTEGERAGLVLAHWRRGATVLRFPEGDLLRWPGPATLDCSALRAWPVVRDGMFWSTAELSADERAALPACDLVVVRGGEAVPLHFAQAVPLDAAAWLDVGAFALHDTFDDEGLAPVLELVDPPRPEGDIRDVLGLDLPPASDEQHRFRQRLAERRRPGWWTKAGVGPSALAGVLLAAWLLGGVADEGTRGSLAMLVTALVMAWLVFMVARWAWDTAMRGFARAVGAASPRPAPGSGQGTGAAGQGGAGHGDVPPRGTARTVPQRWRQWLARFAVASRLSTLIGFRQAAYLRRMLEMFDEGDLREALRHAIPLGKDGEPSAGQAFGTPGPRDDLRLDRPRGGGARTGIGVDDAFEIHLRQVYRRAFERLDRAGQIDEAVFVLAELLQSRQEALDYLERHQRFEQAAKLALQWDMDSATIVRLLCLSGDWRRAVVVARRDQSFAQAVLQLRKRWPEAAAQLTEGWARSLADEGRWLDAVRVLWPLDSHREQAAEWLARADAAGGELAAQALIVRALVAPDTMASVATPLRALLDDPARHRDRAALAGALAVAEAKDRNAAVDQLARRVLPPLLADQADGVGRLPRPQVQRLLDIAQDPWLRADLPDGVPLPAPLMEPLAPRDDVPVWHAPEPGTLAVLDAAPAGAGRYLVAFGEAGAALLDEGGRVRTRFAVPASRLVTAPSGLVALALAPRGDVWRVSRIDVLERRVTDLGSIAFDLCATTFDGIGWTVAQGKALRVLDTREGLQQVLWQVTDLPGPVGAVVTDGQDEHVVVGDGRQGLEHWHYVGLRRRLAGREPLVLPEGDGRGLLHPRRGWWHLGVGPDGASLRGEGVAGTATTRWSAPWDGGALDGWSIAGGGGEWMMRRADGRHELRSADQGGLLGVLDWPGGTACRVRHVDHQWLVFDEAGRLWTVDTGSGAEGRVSVRE</sequence>
<dbReference type="Pfam" id="PF19922">
    <property type="entry name" value="bpX6"/>
    <property type="match status" value="1"/>
</dbReference>
<dbReference type="KEGG" id="rgu:A4W93_23680"/>
<feature type="region of interest" description="Disordered" evidence="1">
    <location>
        <begin position="337"/>
        <end position="361"/>
    </location>
</feature>